<keyword evidence="4" id="KW-1185">Reference proteome</keyword>
<dbReference type="EMBL" id="CAOS01000001">
    <property type="protein sequence ID" value="CCO06970.1"/>
    <property type="molecule type" value="Genomic_DNA"/>
</dbReference>
<dbReference type="RefSeq" id="WP_008409642.1">
    <property type="nucleotide sequence ID" value="NZ_CAOS01000001.1"/>
</dbReference>
<dbReference type="OrthoDB" id="9779080at2"/>
<dbReference type="STRING" id="1121428.DESHY_10130"/>
<dbReference type="Pfam" id="PF07670">
    <property type="entry name" value="Gate"/>
    <property type="match status" value="1"/>
</dbReference>
<protein>
    <submittedName>
        <fullName evidence="3">Nucleoside recognition domain protein</fullName>
    </submittedName>
</protein>
<accession>K8DX26</accession>
<dbReference type="AlphaFoldDB" id="K8DX26"/>
<feature type="domain" description="Nucleoside transporter/FeoB GTPase Gate" evidence="2">
    <location>
        <begin position="21"/>
        <end position="104"/>
    </location>
</feature>
<dbReference type="Proteomes" id="UP000009315">
    <property type="component" value="Unassembled WGS sequence"/>
</dbReference>
<feature type="transmembrane region" description="Helical" evidence="1">
    <location>
        <begin position="61"/>
        <end position="83"/>
    </location>
</feature>
<feature type="transmembrane region" description="Helical" evidence="1">
    <location>
        <begin position="20"/>
        <end position="41"/>
    </location>
</feature>
<feature type="transmembrane region" description="Helical" evidence="1">
    <location>
        <begin position="115"/>
        <end position="135"/>
    </location>
</feature>
<evidence type="ECO:0000313" key="4">
    <source>
        <dbReference type="Proteomes" id="UP000009315"/>
    </source>
</evidence>
<name>K8DX26_9FIRM</name>
<evidence type="ECO:0000259" key="2">
    <source>
        <dbReference type="Pfam" id="PF07670"/>
    </source>
</evidence>
<keyword evidence="1" id="KW-0812">Transmembrane</keyword>
<reference evidence="3 4" key="1">
    <citation type="journal article" date="2013" name="Genome Announc.">
        <title>Genome Sequence of the Sulfate-Reducing Bacterium Desulfotomaculum hydrothermale Lam5(T).</title>
        <authorList>
            <person name="Amin O."/>
            <person name="Fardeau M.L."/>
            <person name="Valette O."/>
            <person name="Hirschler-Rea A."/>
            <person name="Barbe V."/>
            <person name="Medigue C."/>
            <person name="Vacherie B."/>
            <person name="Ollivier B."/>
            <person name="Bertin P.N."/>
            <person name="Dolla A."/>
        </authorList>
    </citation>
    <scope>NUCLEOTIDE SEQUENCE [LARGE SCALE GENOMIC DNA]</scope>
    <source>
        <strain evidence="4">Lam5 / DSM 18033</strain>
    </source>
</reference>
<evidence type="ECO:0000256" key="1">
    <source>
        <dbReference type="SAM" id="Phobius"/>
    </source>
</evidence>
<keyword evidence="1" id="KW-1133">Transmembrane helix</keyword>
<organism evidence="3 4">
    <name type="scientific">Desulforamulus hydrothermalis Lam5 = DSM 18033</name>
    <dbReference type="NCBI Taxonomy" id="1121428"/>
    <lineage>
        <taxon>Bacteria</taxon>
        <taxon>Bacillati</taxon>
        <taxon>Bacillota</taxon>
        <taxon>Clostridia</taxon>
        <taxon>Eubacteriales</taxon>
        <taxon>Peptococcaceae</taxon>
        <taxon>Desulforamulus</taxon>
    </lineage>
</organism>
<evidence type="ECO:0000313" key="3">
    <source>
        <dbReference type="EMBL" id="CCO06970.1"/>
    </source>
</evidence>
<proteinExistence type="predicted"/>
<comment type="caution">
    <text evidence="3">The sequence shown here is derived from an EMBL/GenBank/DDBJ whole genome shotgun (WGS) entry which is preliminary data.</text>
</comment>
<sequence>MVSVNVIKRGLYKGITTTWLLAKVVVPVYLAVTFLSFTPLLNKLATLCAPLMKYLGLPGEASLAIVLGNAVNLYAALGAMASLPLTSREVTIIAMMLLLSHTIFVESAVAGKCGINPWVVGGCRFVFSVTVGVFLNQVL</sequence>
<feature type="transmembrane region" description="Helical" evidence="1">
    <location>
        <begin position="90"/>
        <end position="109"/>
    </location>
</feature>
<dbReference type="eggNOG" id="COG0370">
    <property type="taxonomic scope" value="Bacteria"/>
</dbReference>
<dbReference type="InterPro" id="IPR011642">
    <property type="entry name" value="Gate_dom"/>
</dbReference>
<gene>
    <name evidence="3" type="ORF">DESHY_10130</name>
</gene>
<keyword evidence="1" id="KW-0472">Membrane</keyword>